<sequence length="615" mass="65451">MISLTHQRLRRKPLHGASGLFPPDTAPGPRGLRVQHLKDANVAGSSDAFLSQLTAVVNLLAQGRAPDFLAPVLAGAGHVALPKPQGGVRPIAVGEILRRLTGKCLMGLVRNDAQLQFDDWAVDSCTGVLGRSFLQLLCNPWLRTFAMQGWTSLCTTWMTGSLLATSTPSVLPFAWLKREPPTLGRLNLAKSELIAVGRLDVAALHCHFPDALLRTHADGSCRVARNFELLGAAIGEDSFIHSHTVERAAKAGDLLDALGELEDPQVGLRLLRACAGFALQPRRLRSTPLHASAAFLASWASALQAGPELDVTFCPNEAKSCPEVVEALACFNSKLEPAANINLDDILSSKQHALSQRLDNAGWQEQLGNATPAGRATLLSEASVGGRAFLAAIPSGRTRMEPAAFISELRARLQIPDADTDAWCPLCDGVLDIHNYHAGMRVAGGERTQRRNGNGRAFCFRKALRIVTDVTVLAGALPMFSCQPLLPSALDFAITAQQRQETLAQASQKPLAAAAAYARHKEAHLQSAEACRAQGVCFIPMVAESTGAWDADAMILLKHVAQAVAAQSGEDPCNLFLPSPPRVGGGNSFFSGSCRPAASQQGSCSLTLPTVAVIF</sequence>
<dbReference type="EMBL" id="CAMXCT030002225">
    <property type="protein sequence ID" value="CAL4783985.1"/>
    <property type="molecule type" value="Genomic_DNA"/>
</dbReference>
<dbReference type="OrthoDB" id="422033at2759"/>
<accession>A0A9P1CSR5</accession>
<evidence type="ECO:0000313" key="3">
    <source>
        <dbReference type="Proteomes" id="UP001152797"/>
    </source>
</evidence>
<comment type="caution">
    <text evidence="1">The sequence shown here is derived from an EMBL/GenBank/DDBJ whole genome shotgun (WGS) entry which is preliminary data.</text>
</comment>
<keyword evidence="3" id="KW-1185">Reference proteome</keyword>
<reference evidence="2 3" key="2">
    <citation type="submission" date="2024-05" db="EMBL/GenBank/DDBJ databases">
        <authorList>
            <person name="Chen Y."/>
            <person name="Shah S."/>
            <person name="Dougan E. K."/>
            <person name="Thang M."/>
            <person name="Chan C."/>
        </authorList>
    </citation>
    <scope>NUCLEOTIDE SEQUENCE [LARGE SCALE GENOMIC DNA]</scope>
</reference>
<evidence type="ECO:0000313" key="2">
    <source>
        <dbReference type="EMBL" id="CAL4783985.1"/>
    </source>
</evidence>
<dbReference type="AlphaFoldDB" id="A0A9P1CSR5"/>
<gene>
    <name evidence="1" type="ORF">C1SCF055_LOCUS23131</name>
</gene>
<evidence type="ECO:0000313" key="1">
    <source>
        <dbReference type="EMBL" id="CAI3996673.1"/>
    </source>
</evidence>
<dbReference type="EMBL" id="CAMXCT010002225">
    <property type="protein sequence ID" value="CAI3996673.1"/>
    <property type="molecule type" value="Genomic_DNA"/>
</dbReference>
<protein>
    <submittedName>
        <fullName evidence="2">132 kDa protein</fullName>
    </submittedName>
</protein>
<organism evidence="1">
    <name type="scientific">Cladocopium goreaui</name>
    <dbReference type="NCBI Taxonomy" id="2562237"/>
    <lineage>
        <taxon>Eukaryota</taxon>
        <taxon>Sar</taxon>
        <taxon>Alveolata</taxon>
        <taxon>Dinophyceae</taxon>
        <taxon>Suessiales</taxon>
        <taxon>Symbiodiniaceae</taxon>
        <taxon>Cladocopium</taxon>
    </lineage>
</organism>
<dbReference type="Proteomes" id="UP001152797">
    <property type="component" value="Unassembled WGS sequence"/>
</dbReference>
<dbReference type="EMBL" id="CAMXCT020002225">
    <property type="protein sequence ID" value="CAL1150048.1"/>
    <property type="molecule type" value="Genomic_DNA"/>
</dbReference>
<name>A0A9P1CSR5_9DINO</name>
<reference evidence="1" key="1">
    <citation type="submission" date="2022-10" db="EMBL/GenBank/DDBJ databases">
        <authorList>
            <person name="Chen Y."/>
            <person name="Dougan E. K."/>
            <person name="Chan C."/>
            <person name="Rhodes N."/>
            <person name="Thang M."/>
        </authorList>
    </citation>
    <scope>NUCLEOTIDE SEQUENCE</scope>
</reference>
<proteinExistence type="predicted"/>